<keyword evidence="5" id="KW-0547">Nucleotide-binding</keyword>
<reference evidence="10" key="1">
    <citation type="submission" date="2016-10" db="EMBL/GenBank/DDBJ databases">
        <authorList>
            <person name="Varghese N."/>
            <person name="Submissions S."/>
        </authorList>
    </citation>
    <scope>NUCLEOTIDE SEQUENCE [LARGE SCALE GENOMIC DNA]</scope>
    <source>
        <strain evidence="10">DSM 21424</strain>
    </source>
</reference>
<dbReference type="Pfam" id="PF02518">
    <property type="entry name" value="HATPase_c"/>
    <property type="match status" value="1"/>
</dbReference>
<dbReference type="InterPro" id="IPR005467">
    <property type="entry name" value="His_kinase_dom"/>
</dbReference>
<evidence type="ECO:0000313" key="9">
    <source>
        <dbReference type="EMBL" id="SDE68838.1"/>
    </source>
</evidence>
<gene>
    <name evidence="9" type="ORF">SAMN04488567_2353</name>
</gene>
<dbReference type="GO" id="GO:0004673">
    <property type="term" value="F:protein histidine kinase activity"/>
    <property type="evidence" value="ECO:0007669"/>
    <property type="project" value="UniProtKB-EC"/>
</dbReference>
<dbReference type="Proteomes" id="UP000198922">
    <property type="component" value="Unassembled WGS sequence"/>
</dbReference>
<feature type="domain" description="Histidine kinase" evidence="8">
    <location>
        <begin position="141"/>
        <end position="329"/>
    </location>
</feature>
<dbReference type="InterPro" id="IPR011495">
    <property type="entry name" value="Sig_transdc_His_kin_sub2_dim/P"/>
</dbReference>
<dbReference type="EC" id="2.7.13.3" evidence="2"/>
<dbReference type="SUPFAM" id="SSF55874">
    <property type="entry name" value="ATPase domain of HSP90 chaperone/DNA topoisomerase II/histidine kinase"/>
    <property type="match status" value="1"/>
</dbReference>
<name>A0A1G7EYW0_9RHOB</name>
<dbReference type="AlphaFoldDB" id="A0A1G7EYW0"/>
<evidence type="ECO:0000256" key="2">
    <source>
        <dbReference type="ARBA" id="ARBA00012438"/>
    </source>
</evidence>
<dbReference type="PROSITE" id="PS50109">
    <property type="entry name" value="HIS_KIN"/>
    <property type="match status" value="1"/>
</dbReference>
<accession>A0A1G7EYW0</accession>
<dbReference type="PANTHER" id="PTHR41523:SF8">
    <property type="entry name" value="ETHYLENE RESPONSE SENSOR PROTEIN"/>
    <property type="match status" value="1"/>
</dbReference>
<keyword evidence="10" id="KW-1185">Reference proteome</keyword>
<evidence type="ECO:0000256" key="1">
    <source>
        <dbReference type="ARBA" id="ARBA00000085"/>
    </source>
</evidence>
<dbReference type="GO" id="GO:0005524">
    <property type="term" value="F:ATP binding"/>
    <property type="evidence" value="ECO:0007669"/>
    <property type="project" value="UniProtKB-KW"/>
</dbReference>
<dbReference type="STRING" id="521013.SAMN04488567_2353"/>
<dbReference type="Gene3D" id="3.30.565.10">
    <property type="entry name" value="Histidine kinase-like ATPase, C-terminal domain"/>
    <property type="match status" value="1"/>
</dbReference>
<evidence type="ECO:0000313" key="10">
    <source>
        <dbReference type="Proteomes" id="UP000198922"/>
    </source>
</evidence>
<sequence>MPLRLTSNEVDAIVNFLDDGFCICEMLTDAEGRPIDYRFIETNRHFEDMTGLHGAKGRTALEMVPDLERFWIETYARAGLGREELRFQQGSEAMGRHFDVYTAPLEPMGRFAIKFRDITETRRAELARETALREAQQLLDELNHRVMNSLGTISAIIAMESRARSDGEGREALRRIQRRVQAVADLYKRINGSGSIDSVCSRDYLQAILDGLRDSVGRESVTLRGEIEPMRLSTRIAVPLGLVVNELVTNSLKYAFPPETRGKVTVSLSRDGDRLRLVVADDGQGLGAQKRSDSGIGNRLVAAFAEQLGARPETESGPDGTKVTLRCIA</sequence>
<protein>
    <recommendedName>
        <fullName evidence="2">histidine kinase</fullName>
        <ecNumber evidence="2">2.7.13.3</ecNumber>
    </recommendedName>
</protein>
<evidence type="ECO:0000256" key="3">
    <source>
        <dbReference type="ARBA" id="ARBA00022553"/>
    </source>
</evidence>
<keyword evidence="6 9" id="KW-0418">Kinase</keyword>
<dbReference type="EMBL" id="FNAT01000003">
    <property type="protein sequence ID" value="SDE68838.1"/>
    <property type="molecule type" value="Genomic_DNA"/>
</dbReference>
<organism evidence="9 10">
    <name type="scientific">Limimaricola pyoseonensis</name>
    <dbReference type="NCBI Taxonomy" id="521013"/>
    <lineage>
        <taxon>Bacteria</taxon>
        <taxon>Pseudomonadati</taxon>
        <taxon>Pseudomonadota</taxon>
        <taxon>Alphaproteobacteria</taxon>
        <taxon>Rhodobacterales</taxon>
        <taxon>Paracoccaceae</taxon>
        <taxon>Limimaricola</taxon>
    </lineage>
</organism>
<evidence type="ECO:0000256" key="7">
    <source>
        <dbReference type="ARBA" id="ARBA00022840"/>
    </source>
</evidence>
<keyword evidence="4" id="KW-0808">Transferase</keyword>
<proteinExistence type="predicted"/>
<evidence type="ECO:0000256" key="4">
    <source>
        <dbReference type="ARBA" id="ARBA00022679"/>
    </source>
</evidence>
<comment type="catalytic activity">
    <reaction evidence="1">
        <text>ATP + protein L-histidine = ADP + protein N-phospho-L-histidine.</text>
        <dbReference type="EC" id="2.7.13.3"/>
    </reaction>
</comment>
<evidence type="ECO:0000256" key="5">
    <source>
        <dbReference type="ARBA" id="ARBA00022741"/>
    </source>
</evidence>
<dbReference type="RefSeq" id="WP_090112162.1">
    <property type="nucleotide sequence ID" value="NZ_FNAT01000003.1"/>
</dbReference>
<dbReference type="PANTHER" id="PTHR41523">
    <property type="entry name" value="TWO-COMPONENT SYSTEM SENSOR PROTEIN"/>
    <property type="match status" value="1"/>
</dbReference>
<dbReference type="InterPro" id="IPR036890">
    <property type="entry name" value="HATPase_C_sf"/>
</dbReference>
<keyword evidence="7" id="KW-0067">ATP-binding</keyword>
<dbReference type="InterPro" id="IPR003594">
    <property type="entry name" value="HATPase_dom"/>
</dbReference>
<dbReference type="Gene3D" id="3.30.450.20">
    <property type="entry name" value="PAS domain"/>
    <property type="match status" value="1"/>
</dbReference>
<keyword evidence="3" id="KW-0597">Phosphoprotein</keyword>
<dbReference type="Pfam" id="PF07568">
    <property type="entry name" value="HisKA_2"/>
    <property type="match status" value="1"/>
</dbReference>
<dbReference type="SMART" id="SM00387">
    <property type="entry name" value="HATPase_c"/>
    <property type="match status" value="1"/>
</dbReference>
<evidence type="ECO:0000259" key="8">
    <source>
        <dbReference type="PROSITE" id="PS50109"/>
    </source>
</evidence>
<evidence type="ECO:0000256" key="6">
    <source>
        <dbReference type="ARBA" id="ARBA00022777"/>
    </source>
</evidence>